<sequence length="295" mass="30106">MTSATALGLVCVALSACGTVPQLVRLRATGAVAGVSVAALLNSLVSAVAWGVYGVHLGDPWVVAQSVGALVPGVATVLVAWPGAGRRGLHLPVVWAALLLAAAAAAPAHGTGVVTVVLGCSVLWLVVPAAVTAWRSSDVSGVAWGTWALLVVNGLVTGAYGLVASVPANLVFAAAATVGGGAVLLRIGGLPYLRFGGLRTCAQVRAPEVWRCTSRDARGDDHDRPGDTSRTSDARAGTATAQTSVAVAPDRAVERRAPVERGEPVGRARRRQPHGRPARRAAHVVGGRLRRRAVR</sequence>
<evidence type="ECO:0000256" key="5">
    <source>
        <dbReference type="SAM" id="MobiDB-lite"/>
    </source>
</evidence>
<feature type="compositionally biased region" description="Basic residues" evidence="5">
    <location>
        <begin position="267"/>
        <end position="295"/>
    </location>
</feature>
<feature type="compositionally biased region" description="Basic and acidic residues" evidence="5">
    <location>
        <begin position="251"/>
        <end position="266"/>
    </location>
</feature>
<name>A0A919NXA2_9CELL</name>
<feature type="transmembrane region" description="Helical" evidence="6">
    <location>
        <begin position="169"/>
        <end position="189"/>
    </location>
</feature>
<evidence type="ECO:0000256" key="3">
    <source>
        <dbReference type="ARBA" id="ARBA00022989"/>
    </source>
</evidence>
<feature type="compositionally biased region" description="Basic and acidic residues" evidence="5">
    <location>
        <begin position="215"/>
        <end position="233"/>
    </location>
</feature>
<dbReference type="Proteomes" id="UP000632740">
    <property type="component" value="Unassembled WGS sequence"/>
</dbReference>
<dbReference type="AlphaFoldDB" id="A0A919NXA2"/>
<gene>
    <name evidence="7" type="ORF">Cch01nite_00170</name>
</gene>
<evidence type="ECO:0000256" key="4">
    <source>
        <dbReference type="ARBA" id="ARBA00023136"/>
    </source>
</evidence>
<dbReference type="EMBL" id="BONK01000001">
    <property type="protein sequence ID" value="GIG19293.1"/>
    <property type="molecule type" value="Genomic_DNA"/>
</dbReference>
<feature type="transmembrane region" description="Helical" evidence="6">
    <location>
        <begin position="31"/>
        <end position="55"/>
    </location>
</feature>
<evidence type="ECO:0000256" key="6">
    <source>
        <dbReference type="SAM" id="Phobius"/>
    </source>
</evidence>
<feature type="transmembrane region" description="Helical" evidence="6">
    <location>
        <begin position="88"/>
        <end position="106"/>
    </location>
</feature>
<dbReference type="Gene3D" id="1.20.1280.290">
    <property type="match status" value="1"/>
</dbReference>
<evidence type="ECO:0000256" key="2">
    <source>
        <dbReference type="ARBA" id="ARBA00022692"/>
    </source>
</evidence>
<feature type="transmembrane region" description="Helical" evidence="6">
    <location>
        <begin position="141"/>
        <end position="163"/>
    </location>
</feature>
<comment type="caution">
    <text evidence="7">The sequence shown here is derived from an EMBL/GenBank/DDBJ whole genome shotgun (WGS) entry which is preliminary data.</text>
</comment>
<evidence type="ECO:0000256" key="1">
    <source>
        <dbReference type="ARBA" id="ARBA00004141"/>
    </source>
</evidence>
<proteinExistence type="predicted"/>
<evidence type="ECO:0000313" key="8">
    <source>
        <dbReference type="Proteomes" id="UP000632740"/>
    </source>
</evidence>
<feature type="transmembrane region" description="Helical" evidence="6">
    <location>
        <begin position="112"/>
        <end position="134"/>
    </location>
</feature>
<keyword evidence="4 6" id="KW-0472">Membrane</keyword>
<comment type="subcellular location">
    <subcellularLocation>
        <location evidence="1">Membrane</location>
        <topology evidence="1">Multi-pass membrane protein</topology>
    </subcellularLocation>
</comment>
<organism evidence="7 8">
    <name type="scientific">Cellulomonas chitinilytica</name>
    <dbReference type="NCBI Taxonomy" id="398759"/>
    <lineage>
        <taxon>Bacteria</taxon>
        <taxon>Bacillati</taxon>
        <taxon>Actinomycetota</taxon>
        <taxon>Actinomycetes</taxon>
        <taxon>Micrococcales</taxon>
        <taxon>Cellulomonadaceae</taxon>
        <taxon>Cellulomonas</taxon>
    </lineage>
</organism>
<keyword evidence="3 6" id="KW-1133">Transmembrane helix</keyword>
<protein>
    <submittedName>
        <fullName evidence="7">Uncharacterized protein</fullName>
    </submittedName>
</protein>
<keyword evidence="2 6" id="KW-0812">Transmembrane</keyword>
<dbReference type="InterPro" id="IPR006603">
    <property type="entry name" value="PQ-loop_rpt"/>
</dbReference>
<keyword evidence="8" id="KW-1185">Reference proteome</keyword>
<evidence type="ECO:0000313" key="7">
    <source>
        <dbReference type="EMBL" id="GIG19293.1"/>
    </source>
</evidence>
<dbReference type="GO" id="GO:0016020">
    <property type="term" value="C:membrane"/>
    <property type="evidence" value="ECO:0007669"/>
    <property type="project" value="UniProtKB-SubCell"/>
</dbReference>
<feature type="transmembrane region" description="Helical" evidence="6">
    <location>
        <begin position="6"/>
        <end position="24"/>
    </location>
</feature>
<feature type="region of interest" description="Disordered" evidence="5">
    <location>
        <begin position="215"/>
        <end position="295"/>
    </location>
</feature>
<dbReference type="RefSeq" id="WP_203747068.1">
    <property type="nucleotide sequence ID" value="NZ_BONK01000001.1"/>
</dbReference>
<dbReference type="Pfam" id="PF04193">
    <property type="entry name" value="PQ-loop"/>
    <property type="match status" value="1"/>
</dbReference>
<reference evidence="7" key="1">
    <citation type="submission" date="2021-01" db="EMBL/GenBank/DDBJ databases">
        <title>Whole genome shotgun sequence of Cellulomonas chitinilytica NBRC 110799.</title>
        <authorList>
            <person name="Komaki H."/>
            <person name="Tamura T."/>
        </authorList>
    </citation>
    <scope>NUCLEOTIDE SEQUENCE</scope>
    <source>
        <strain evidence="7">NBRC 110799</strain>
    </source>
</reference>
<accession>A0A919NXA2</accession>
<feature type="transmembrane region" description="Helical" evidence="6">
    <location>
        <begin position="61"/>
        <end position="81"/>
    </location>
</feature>